<dbReference type="PANTHER" id="PTHR11956:SF11">
    <property type="entry name" value="ARGININE--TRNA LIGASE, MITOCHONDRIAL-RELATED"/>
    <property type="match status" value="1"/>
</dbReference>
<dbReference type="SMART" id="SM00836">
    <property type="entry name" value="DALR_1"/>
    <property type="match status" value="1"/>
</dbReference>
<name>A0AA39GRR3_SARSR</name>
<dbReference type="SUPFAM" id="SSF47323">
    <property type="entry name" value="Anticodon-binding domain of a subclass of class I aminoacyl-tRNA synthetases"/>
    <property type="match status" value="1"/>
</dbReference>
<keyword evidence="4 9" id="KW-0547">Nucleotide-binding</keyword>
<dbReference type="AlphaFoldDB" id="A0AA39GRR3"/>
<protein>
    <recommendedName>
        <fullName evidence="2">arginine--tRNA ligase</fullName>
        <ecNumber evidence="2">6.1.1.19</ecNumber>
    </recommendedName>
</protein>
<reference evidence="12" key="1">
    <citation type="submission" date="2022-10" db="EMBL/GenBank/DDBJ databases">
        <title>Determination and structural analysis of whole genome sequence of Sarocladium strictum F4-1.</title>
        <authorList>
            <person name="Hu L."/>
            <person name="Jiang Y."/>
        </authorList>
    </citation>
    <scope>NUCLEOTIDE SEQUENCE</scope>
    <source>
        <strain evidence="12">F4-1</strain>
    </source>
</reference>
<evidence type="ECO:0000256" key="10">
    <source>
        <dbReference type="SAM" id="MobiDB-lite"/>
    </source>
</evidence>
<dbReference type="InterPro" id="IPR001278">
    <property type="entry name" value="Arg-tRNA-ligase"/>
</dbReference>
<dbReference type="GO" id="GO:0032543">
    <property type="term" value="P:mitochondrial translation"/>
    <property type="evidence" value="ECO:0007669"/>
    <property type="project" value="TreeGrafter"/>
</dbReference>
<proteinExistence type="inferred from homology"/>
<dbReference type="Gene3D" id="3.30.1360.70">
    <property type="entry name" value="Arginyl tRNA synthetase N-terminal domain"/>
    <property type="match status" value="1"/>
</dbReference>
<dbReference type="SUPFAM" id="SSF55190">
    <property type="entry name" value="Arginyl-tRNA synthetase (ArgRS), N-terminal 'additional' domain"/>
    <property type="match status" value="1"/>
</dbReference>
<comment type="catalytic activity">
    <reaction evidence="8">
        <text>tRNA(Arg) + L-arginine + ATP = L-arginyl-tRNA(Arg) + AMP + diphosphate</text>
        <dbReference type="Rhea" id="RHEA:20301"/>
        <dbReference type="Rhea" id="RHEA-COMP:9658"/>
        <dbReference type="Rhea" id="RHEA-COMP:9673"/>
        <dbReference type="ChEBI" id="CHEBI:30616"/>
        <dbReference type="ChEBI" id="CHEBI:32682"/>
        <dbReference type="ChEBI" id="CHEBI:33019"/>
        <dbReference type="ChEBI" id="CHEBI:78442"/>
        <dbReference type="ChEBI" id="CHEBI:78513"/>
        <dbReference type="ChEBI" id="CHEBI:456215"/>
        <dbReference type="EC" id="6.1.1.19"/>
    </reaction>
</comment>
<organism evidence="12 13">
    <name type="scientific">Sarocladium strictum</name>
    <name type="common">Black bundle disease fungus</name>
    <name type="synonym">Acremonium strictum</name>
    <dbReference type="NCBI Taxonomy" id="5046"/>
    <lineage>
        <taxon>Eukaryota</taxon>
        <taxon>Fungi</taxon>
        <taxon>Dikarya</taxon>
        <taxon>Ascomycota</taxon>
        <taxon>Pezizomycotina</taxon>
        <taxon>Sordariomycetes</taxon>
        <taxon>Hypocreomycetidae</taxon>
        <taxon>Hypocreales</taxon>
        <taxon>Sarocladiaceae</taxon>
        <taxon>Sarocladium</taxon>
    </lineage>
</organism>
<accession>A0AA39GRR3</accession>
<evidence type="ECO:0000256" key="3">
    <source>
        <dbReference type="ARBA" id="ARBA00022598"/>
    </source>
</evidence>
<sequence length="638" mass="70747">MATCSVEGLQDLLGRAGLDTPVPEFPGSDILHNIQDVFKAYLADALQKTVPCDRLAAYDAIQPPNMTGMGDLVIVSPKLRLEGVEPKALKGLVADLAQRLPSGPPLTVPIPDGIHLRVMSSGETLARLVPPYIIHRKATFGFNDVAGLTDAQATDSPKKKIVVEYSSPNLAGDFAPRHLRSTLVGAFVANLFQGMGWDVVRMNYLGDWGKQIGLLAAGWKRFGSDEAFAKDPLRHLLDVNDKITAEFKPEQEASRALKNENKDPAEVESQGLFAERDETFQRLEHGDEEIIALWNPFRNATVERLAAAHARLGIVFDDRSGESQVSAESVAEVEDTLKEKGIYELQQDGGWTLDFAKHDSKGLGWAAMRYRDGTSGYLLRDVAAVLDRYKTHAFEKMLYVVEAKQDTHFQRIHKTLELMDRAHLSAKIQHVSFGDITGLNGDFTDCRLLDDYLDKARDLARQALADEEEGVFLNQDDQTIDRLGMSALIAQDLAHKRTGSYAMDAHKMAGFGPSTGVTFQNCYARLASLLAGQPATDEIDFATLKYDTLQTPEYSDLLRVMAQFPDIVSASYKTLEPSHIVSYLMRLVENTEIALQEDDDQEWEDRDDEVAARMVMYEAARQVLENAMRLIGLQPCAA</sequence>
<evidence type="ECO:0000256" key="2">
    <source>
        <dbReference type="ARBA" id="ARBA00012837"/>
    </source>
</evidence>
<evidence type="ECO:0000256" key="8">
    <source>
        <dbReference type="ARBA" id="ARBA00049339"/>
    </source>
</evidence>
<comment type="caution">
    <text evidence="12">The sequence shown here is derived from an EMBL/GenBank/DDBJ whole genome shotgun (WGS) entry which is preliminary data.</text>
</comment>
<dbReference type="Gene3D" id="3.40.50.620">
    <property type="entry name" value="HUPs"/>
    <property type="match status" value="1"/>
</dbReference>
<evidence type="ECO:0000256" key="4">
    <source>
        <dbReference type="ARBA" id="ARBA00022741"/>
    </source>
</evidence>
<dbReference type="InterPro" id="IPR008909">
    <property type="entry name" value="DALR_anticod-bd"/>
</dbReference>
<dbReference type="FunFam" id="1.10.730.10:FF:000006">
    <property type="entry name" value="Arginyl-tRNA synthetase 2, mitochondrial"/>
    <property type="match status" value="1"/>
</dbReference>
<evidence type="ECO:0000256" key="7">
    <source>
        <dbReference type="ARBA" id="ARBA00023146"/>
    </source>
</evidence>
<feature type="compositionally biased region" description="Basic and acidic residues" evidence="10">
    <location>
        <begin position="250"/>
        <end position="265"/>
    </location>
</feature>
<evidence type="ECO:0000313" key="12">
    <source>
        <dbReference type="EMBL" id="KAK0391934.1"/>
    </source>
</evidence>
<dbReference type="PANTHER" id="PTHR11956">
    <property type="entry name" value="ARGINYL-TRNA SYNTHETASE"/>
    <property type="match status" value="1"/>
</dbReference>
<evidence type="ECO:0000256" key="5">
    <source>
        <dbReference type="ARBA" id="ARBA00022840"/>
    </source>
</evidence>
<evidence type="ECO:0000256" key="9">
    <source>
        <dbReference type="RuleBase" id="RU363038"/>
    </source>
</evidence>
<dbReference type="GO" id="GO:0005739">
    <property type="term" value="C:mitochondrion"/>
    <property type="evidence" value="ECO:0007669"/>
    <property type="project" value="TreeGrafter"/>
</dbReference>
<comment type="similarity">
    <text evidence="1 9">Belongs to the class-I aminoacyl-tRNA synthetase family.</text>
</comment>
<dbReference type="InterPro" id="IPR035684">
    <property type="entry name" value="ArgRS_core"/>
</dbReference>
<evidence type="ECO:0000313" key="13">
    <source>
        <dbReference type="Proteomes" id="UP001175261"/>
    </source>
</evidence>
<dbReference type="EMBL" id="JAPDFR010000001">
    <property type="protein sequence ID" value="KAK0391934.1"/>
    <property type="molecule type" value="Genomic_DNA"/>
</dbReference>
<evidence type="ECO:0000256" key="1">
    <source>
        <dbReference type="ARBA" id="ARBA00005594"/>
    </source>
</evidence>
<dbReference type="InterPro" id="IPR036695">
    <property type="entry name" value="Arg-tRNA-synth_N_sf"/>
</dbReference>
<dbReference type="GO" id="GO:0005524">
    <property type="term" value="F:ATP binding"/>
    <property type="evidence" value="ECO:0007669"/>
    <property type="project" value="UniProtKB-KW"/>
</dbReference>
<dbReference type="EC" id="6.1.1.19" evidence="2"/>
<evidence type="ECO:0000259" key="11">
    <source>
        <dbReference type="SMART" id="SM00836"/>
    </source>
</evidence>
<feature type="region of interest" description="Disordered" evidence="10">
    <location>
        <begin position="250"/>
        <end position="270"/>
    </location>
</feature>
<gene>
    <name evidence="12" type="ORF">NLU13_1432</name>
</gene>
<keyword evidence="6 9" id="KW-0648">Protein biosynthesis</keyword>
<keyword evidence="5 9" id="KW-0067">ATP-binding</keyword>
<dbReference type="Proteomes" id="UP001175261">
    <property type="component" value="Unassembled WGS sequence"/>
</dbReference>
<dbReference type="GO" id="GO:0006420">
    <property type="term" value="P:arginyl-tRNA aminoacylation"/>
    <property type="evidence" value="ECO:0007669"/>
    <property type="project" value="InterPro"/>
</dbReference>
<dbReference type="Pfam" id="PF05746">
    <property type="entry name" value="DALR_1"/>
    <property type="match status" value="1"/>
</dbReference>
<evidence type="ECO:0000256" key="6">
    <source>
        <dbReference type="ARBA" id="ARBA00022917"/>
    </source>
</evidence>
<keyword evidence="13" id="KW-1185">Reference proteome</keyword>
<dbReference type="GO" id="GO:0004814">
    <property type="term" value="F:arginine-tRNA ligase activity"/>
    <property type="evidence" value="ECO:0007669"/>
    <property type="project" value="UniProtKB-EC"/>
</dbReference>
<dbReference type="SUPFAM" id="SSF52374">
    <property type="entry name" value="Nucleotidylyl transferase"/>
    <property type="match status" value="1"/>
</dbReference>
<dbReference type="Pfam" id="PF00750">
    <property type="entry name" value="tRNA-synt_1d"/>
    <property type="match status" value="1"/>
</dbReference>
<feature type="domain" description="DALR anticodon binding" evidence="11">
    <location>
        <begin position="519"/>
        <end position="635"/>
    </location>
</feature>
<dbReference type="InterPro" id="IPR009080">
    <property type="entry name" value="tRNAsynth_Ia_anticodon-bd"/>
</dbReference>
<keyword evidence="7 9" id="KW-0030">Aminoacyl-tRNA synthetase</keyword>
<keyword evidence="3 9" id="KW-0436">Ligase</keyword>
<dbReference type="Gene3D" id="1.10.730.10">
    <property type="entry name" value="Isoleucyl-tRNA Synthetase, Domain 1"/>
    <property type="match status" value="1"/>
</dbReference>
<dbReference type="InterPro" id="IPR014729">
    <property type="entry name" value="Rossmann-like_a/b/a_fold"/>
</dbReference>
<dbReference type="PRINTS" id="PR01038">
    <property type="entry name" value="TRNASYNTHARG"/>
</dbReference>